<dbReference type="PROSITE" id="PS51257">
    <property type="entry name" value="PROKAR_LIPOPROTEIN"/>
    <property type="match status" value="1"/>
</dbReference>
<dbReference type="CDD" id="cd05379">
    <property type="entry name" value="CAP_bacterial"/>
    <property type="match status" value="1"/>
</dbReference>
<dbReference type="AlphaFoldDB" id="A0AA41QFL2"/>
<evidence type="ECO:0000256" key="1">
    <source>
        <dbReference type="SAM" id="MobiDB-lite"/>
    </source>
</evidence>
<keyword evidence="5" id="KW-1185">Reference proteome</keyword>
<reference evidence="4" key="1">
    <citation type="submission" date="2022-01" db="EMBL/GenBank/DDBJ databases">
        <title>Antribacter sp. nov., isolated from Guizhou of China.</title>
        <authorList>
            <person name="Chengliang C."/>
            <person name="Ya Z."/>
        </authorList>
    </citation>
    <scope>NUCLEOTIDE SEQUENCE</scope>
    <source>
        <strain evidence="4">KLBMP 9083</strain>
    </source>
</reference>
<comment type="caution">
    <text evidence="4">The sequence shown here is derived from an EMBL/GenBank/DDBJ whole genome shotgun (WGS) entry which is preliminary data.</text>
</comment>
<evidence type="ECO:0000313" key="5">
    <source>
        <dbReference type="Proteomes" id="UP001165405"/>
    </source>
</evidence>
<accession>A0AA41QFL2</accession>
<dbReference type="RefSeq" id="WP_236090035.1">
    <property type="nucleotide sequence ID" value="NZ_JAKGSG010000040.1"/>
</dbReference>
<dbReference type="InterPro" id="IPR035940">
    <property type="entry name" value="CAP_sf"/>
</dbReference>
<organism evidence="4 5">
    <name type="scientific">Antribacter soli</name>
    <dbReference type="NCBI Taxonomy" id="2910976"/>
    <lineage>
        <taxon>Bacteria</taxon>
        <taxon>Bacillati</taxon>
        <taxon>Actinomycetota</taxon>
        <taxon>Actinomycetes</taxon>
        <taxon>Micrococcales</taxon>
        <taxon>Promicromonosporaceae</taxon>
        <taxon>Antribacter</taxon>
    </lineage>
</organism>
<protein>
    <submittedName>
        <fullName evidence="4">CAP domain-containing protein</fullName>
    </submittedName>
</protein>
<dbReference type="Proteomes" id="UP001165405">
    <property type="component" value="Unassembled WGS sequence"/>
</dbReference>
<dbReference type="EMBL" id="JAKGSG010000040">
    <property type="protein sequence ID" value="MCF4122242.1"/>
    <property type="molecule type" value="Genomic_DNA"/>
</dbReference>
<feature type="domain" description="SCP" evidence="3">
    <location>
        <begin position="80"/>
        <end position="190"/>
    </location>
</feature>
<dbReference type="InterPro" id="IPR014044">
    <property type="entry name" value="CAP_dom"/>
</dbReference>
<evidence type="ECO:0000256" key="2">
    <source>
        <dbReference type="SAM" id="SignalP"/>
    </source>
</evidence>
<feature type="region of interest" description="Disordered" evidence="1">
    <location>
        <begin position="40"/>
        <end position="70"/>
    </location>
</feature>
<name>A0AA41QFL2_9MICO</name>
<proteinExistence type="predicted"/>
<dbReference type="SUPFAM" id="SSF55797">
    <property type="entry name" value="PR-1-like"/>
    <property type="match status" value="1"/>
</dbReference>
<dbReference type="Pfam" id="PF00188">
    <property type="entry name" value="CAP"/>
    <property type="match status" value="1"/>
</dbReference>
<gene>
    <name evidence="4" type="ORF">L1785_14775</name>
</gene>
<keyword evidence="2" id="KW-0732">Signal</keyword>
<sequence length="194" mass="19282">MTRRILRTLVLVTAVSALAACGSAAPGRGASTAAPVPPTVVATGSAPPESAPVEVIPAPEPSATPSGSGAEAYAEALEGLVNDQRGAAGLALLVHDDCAAGFALERAQALVGAPELKHAPLTEVLDGCDASITGENLSRGNSTPEDVIGAWMDSPSHMANIVKPEFAGGAIACAQDGGTQTAPRYVCSQVFLGG</sequence>
<evidence type="ECO:0000313" key="4">
    <source>
        <dbReference type="EMBL" id="MCF4122242.1"/>
    </source>
</evidence>
<evidence type="ECO:0000259" key="3">
    <source>
        <dbReference type="Pfam" id="PF00188"/>
    </source>
</evidence>
<feature type="signal peptide" evidence="2">
    <location>
        <begin position="1"/>
        <end position="19"/>
    </location>
</feature>
<dbReference type="Gene3D" id="3.40.33.10">
    <property type="entry name" value="CAP"/>
    <property type="match status" value="1"/>
</dbReference>
<feature type="chain" id="PRO_5041213530" evidence="2">
    <location>
        <begin position="20"/>
        <end position="194"/>
    </location>
</feature>